<reference evidence="2 3" key="1">
    <citation type="submission" date="2024-01" db="EMBL/GenBank/DDBJ databases">
        <title>The genomes of 5 underutilized Papilionoideae crops provide insights into root nodulation and disease resistanc.</title>
        <authorList>
            <person name="Jiang F."/>
        </authorList>
    </citation>
    <scope>NUCLEOTIDE SEQUENCE [LARGE SCALE GENOMIC DNA]</scope>
    <source>
        <strain evidence="2">LVBAO_FW01</strain>
        <tissue evidence="2">Leaves</tissue>
    </source>
</reference>
<name>A0AAN9LP66_CANGL</name>
<sequence>MESLAGGEPKKLSEKDRTHWSRQRHAHGTRSSVTHNNRTLFTMHVAHAWRILAASSVWRFNLGLEGDT</sequence>
<protein>
    <submittedName>
        <fullName evidence="2">Uncharacterized protein</fullName>
    </submittedName>
</protein>
<evidence type="ECO:0000313" key="3">
    <source>
        <dbReference type="Proteomes" id="UP001367508"/>
    </source>
</evidence>
<feature type="compositionally biased region" description="Basic and acidic residues" evidence="1">
    <location>
        <begin position="8"/>
        <end position="19"/>
    </location>
</feature>
<evidence type="ECO:0000313" key="2">
    <source>
        <dbReference type="EMBL" id="KAK7339236.1"/>
    </source>
</evidence>
<feature type="region of interest" description="Disordered" evidence="1">
    <location>
        <begin position="1"/>
        <end position="37"/>
    </location>
</feature>
<evidence type="ECO:0000256" key="1">
    <source>
        <dbReference type="SAM" id="MobiDB-lite"/>
    </source>
</evidence>
<organism evidence="2 3">
    <name type="scientific">Canavalia gladiata</name>
    <name type="common">Sword bean</name>
    <name type="synonym">Dolichos gladiatus</name>
    <dbReference type="NCBI Taxonomy" id="3824"/>
    <lineage>
        <taxon>Eukaryota</taxon>
        <taxon>Viridiplantae</taxon>
        <taxon>Streptophyta</taxon>
        <taxon>Embryophyta</taxon>
        <taxon>Tracheophyta</taxon>
        <taxon>Spermatophyta</taxon>
        <taxon>Magnoliopsida</taxon>
        <taxon>eudicotyledons</taxon>
        <taxon>Gunneridae</taxon>
        <taxon>Pentapetalae</taxon>
        <taxon>rosids</taxon>
        <taxon>fabids</taxon>
        <taxon>Fabales</taxon>
        <taxon>Fabaceae</taxon>
        <taxon>Papilionoideae</taxon>
        <taxon>50 kb inversion clade</taxon>
        <taxon>NPAAA clade</taxon>
        <taxon>indigoferoid/millettioid clade</taxon>
        <taxon>Phaseoleae</taxon>
        <taxon>Canavalia</taxon>
    </lineage>
</organism>
<dbReference type="AlphaFoldDB" id="A0AAN9LP66"/>
<keyword evidence="3" id="KW-1185">Reference proteome</keyword>
<dbReference type="EMBL" id="JAYMYQ010000004">
    <property type="protein sequence ID" value="KAK7339236.1"/>
    <property type="molecule type" value="Genomic_DNA"/>
</dbReference>
<comment type="caution">
    <text evidence="2">The sequence shown here is derived from an EMBL/GenBank/DDBJ whole genome shotgun (WGS) entry which is preliminary data.</text>
</comment>
<accession>A0AAN9LP66</accession>
<dbReference type="Proteomes" id="UP001367508">
    <property type="component" value="Unassembled WGS sequence"/>
</dbReference>
<proteinExistence type="predicted"/>
<gene>
    <name evidence="2" type="ORF">VNO77_19892</name>
</gene>